<dbReference type="PANTHER" id="PTHR43685">
    <property type="entry name" value="GLYCOSYLTRANSFERASE"/>
    <property type="match status" value="1"/>
</dbReference>
<dbReference type="Pfam" id="PF00535">
    <property type="entry name" value="Glycos_transf_2"/>
    <property type="match status" value="1"/>
</dbReference>
<name>A0A3B7MRL8_9BACT</name>
<dbReference type="InterPro" id="IPR001173">
    <property type="entry name" value="Glyco_trans_2-like"/>
</dbReference>
<dbReference type="RefSeq" id="WP_119050142.1">
    <property type="nucleotide sequence ID" value="NZ_CP032157.1"/>
</dbReference>
<evidence type="ECO:0000259" key="1">
    <source>
        <dbReference type="Pfam" id="PF00535"/>
    </source>
</evidence>
<dbReference type="Proteomes" id="UP000263900">
    <property type="component" value="Chromosome"/>
</dbReference>
<dbReference type="Gene3D" id="3.90.550.10">
    <property type="entry name" value="Spore Coat Polysaccharide Biosynthesis Protein SpsA, Chain A"/>
    <property type="match status" value="1"/>
</dbReference>
<feature type="domain" description="Glycosyltransferase 2-like" evidence="1">
    <location>
        <begin position="3"/>
        <end position="164"/>
    </location>
</feature>
<evidence type="ECO:0000313" key="3">
    <source>
        <dbReference type="Proteomes" id="UP000263900"/>
    </source>
</evidence>
<dbReference type="CDD" id="cd00761">
    <property type="entry name" value="Glyco_tranf_GTA_type"/>
    <property type="match status" value="1"/>
</dbReference>
<dbReference type="KEGG" id="pseg:D3H65_09830"/>
<sequence>MISVLIPVFNQDVNILVARLSAGLSYIGQAGEIIVMEDGSAPAYQQINSPIATLPFVRYIAHAQNQGRARIRQLLATAAKGEWLLFLDGDSELCRDNFLRQYYEAIQTNTGVVVGGRTYSPAPPGDCTLRLHWKYGSAREGRRPGDQQQPAFMTNNFLIEAQYFNQLSFDTGGEGYGHEDTWIGIQLEKAGIPVRYIDNPVLHAGLEKNTVFISKSENALHNLHQLSARVPGEVLARHVKLFRMYQTLKACNGLWVVKGVYKLLGSYITRNLHSCHPSLTLFDLYRLQYFIRLHDPRS</sequence>
<dbReference type="AlphaFoldDB" id="A0A3B7MRL8"/>
<accession>A0A3B7MRL8</accession>
<dbReference type="GO" id="GO:0016740">
    <property type="term" value="F:transferase activity"/>
    <property type="evidence" value="ECO:0007669"/>
    <property type="project" value="UniProtKB-KW"/>
</dbReference>
<dbReference type="EMBL" id="CP032157">
    <property type="protein sequence ID" value="AXY74255.1"/>
    <property type="molecule type" value="Genomic_DNA"/>
</dbReference>
<dbReference type="InterPro" id="IPR050834">
    <property type="entry name" value="Glycosyltransf_2"/>
</dbReference>
<dbReference type="InterPro" id="IPR029044">
    <property type="entry name" value="Nucleotide-diphossugar_trans"/>
</dbReference>
<organism evidence="2 3">
    <name type="scientific">Paraflavitalea soli</name>
    <dbReference type="NCBI Taxonomy" id="2315862"/>
    <lineage>
        <taxon>Bacteria</taxon>
        <taxon>Pseudomonadati</taxon>
        <taxon>Bacteroidota</taxon>
        <taxon>Chitinophagia</taxon>
        <taxon>Chitinophagales</taxon>
        <taxon>Chitinophagaceae</taxon>
        <taxon>Paraflavitalea</taxon>
    </lineage>
</organism>
<dbReference type="PANTHER" id="PTHR43685:SF3">
    <property type="entry name" value="SLR2126 PROTEIN"/>
    <property type="match status" value="1"/>
</dbReference>
<dbReference type="OrthoDB" id="761861at2"/>
<gene>
    <name evidence="2" type="ORF">D3H65_09830</name>
</gene>
<keyword evidence="3" id="KW-1185">Reference proteome</keyword>
<dbReference type="SUPFAM" id="SSF53448">
    <property type="entry name" value="Nucleotide-diphospho-sugar transferases"/>
    <property type="match status" value="1"/>
</dbReference>
<evidence type="ECO:0000313" key="2">
    <source>
        <dbReference type="EMBL" id="AXY74255.1"/>
    </source>
</evidence>
<proteinExistence type="predicted"/>
<keyword evidence="2" id="KW-0808">Transferase</keyword>
<protein>
    <submittedName>
        <fullName evidence="2">Glycosyltransferase family 2 protein</fullName>
    </submittedName>
</protein>
<reference evidence="2 3" key="1">
    <citation type="submission" date="2018-09" db="EMBL/GenBank/DDBJ databases">
        <title>Genome sequencing of strain 6GH32-13.</title>
        <authorList>
            <person name="Weon H.-Y."/>
            <person name="Heo J."/>
            <person name="Kwon S.-W."/>
        </authorList>
    </citation>
    <scope>NUCLEOTIDE SEQUENCE [LARGE SCALE GENOMIC DNA]</scope>
    <source>
        <strain evidence="2 3">5GH32-13</strain>
    </source>
</reference>